<gene>
    <name evidence="1" type="ORF">PACLA_8A024953</name>
</gene>
<proteinExistence type="predicted"/>
<dbReference type="EMBL" id="CACRXK020014700">
    <property type="protein sequence ID" value="CAB4027266.1"/>
    <property type="molecule type" value="Genomic_DNA"/>
</dbReference>
<evidence type="ECO:0000313" key="1">
    <source>
        <dbReference type="EMBL" id="CAB4027266.1"/>
    </source>
</evidence>
<organism evidence="1 2">
    <name type="scientific">Paramuricea clavata</name>
    <name type="common">Red gorgonian</name>
    <name type="synonym">Violescent sea-whip</name>
    <dbReference type="NCBI Taxonomy" id="317549"/>
    <lineage>
        <taxon>Eukaryota</taxon>
        <taxon>Metazoa</taxon>
        <taxon>Cnidaria</taxon>
        <taxon>Anthozoa</taxon>
        <taxon>Octocorallia</taxon>
        <taxon>Malacalcyonacea</taxon>
        <taxon>Plexauridae</taxon>
        <taxon>Paramuricea</taxon>
    </lineage>
</organism>
<accession>A0A6S7J5P6</accession>
<keyword evidence="2" id="KW-1185">Reference proteome</keyword>
<protein>
    <submittedName>
        <fullName evidence="1">Uncharacterized protein</fullName>
    </submittedName>
</protein>
<sequence length="128" mass="14086">MAAALRCVYDNSHMFLQDGSTTPLPKPYLPSIPPAKTRKQSYSRFVHEAPLLALSGTRYDTKPPPKSPCVPKGQKRALVGLTNRWRLPENVASDLLGSSQAMKSVFVPYNETLVPINTGTVTCDQMLL</sequence>
<name>A0A6S7J5P6_PARCT</name>
<dbReference type="AlphaFoldDB" id="A0A6S7J5P6"/>
<comment type="caution">
    <text evidence="1">The sequence shown here is derived from an EMBL/GenBank/DDBJ whole genome shotgun (WGS) entry which is preliminary data.</text>
</comment>
<dbReference type="OrthoDB" id="6359943at2759"/>
<dbReference type="Proteomes" id="UP001152795">
    <property type="component" value="Unassembled WGS sequence"/>
</dbReference>
<reference evidence="1" key="1">
    <citation type="submission" date="2020-04" db="EMBL/GenBank/DDBJ databases">
        <authorList>
            <person name="Alioto T."/>
            <person name="Alioto T."/>
            <person name="Gomez Garrido J."/>
        </authorList>
    </citation>
    <scope>NUCLEOTIDE SEQUENCE</scope>
    <source>
        <strain evidence="1">A484AB</strain>
    </source>
</reference>
<evidence type="ECO:0000313" key="2">
    <source>
        <dbReference type="Proteomes" id="UP001152795"/>
    </source>
</evidence>